<proteinExistence type="predicted"/>
<dbReference type="EMBL" id="QKZI01000002">
    <property type="protein sequence ID" value="PZX05762.1"/>
    <property type="molecule type" value="Genomic_DNA"/>
</dbReference>
<name>A0A2W7MRE3_9BACI</name>
<sequence length="57" mass="6707">MGKTVTISVSTKYVKETVTLQELGIDENMDDKAIKKTVEEYFRDWLWNNVSFSYIIK</sequence>
<accession>A0A2W7MRE3</accession>
<dbReference type="RefSeq" id="WP_170122344.1">
    <property type="nucleotide sequence ID" value="NZ_QKZI01000002.1"/>
</dbReference>
<dbReference type="AlphaFoldDB" id="A0A2W7MRE3"/>
<comment type="caution">
    <text evidence="1">The sequence shown here is derived from an EMBL/GenBank/DDBJ whole genome shotgun (WGS) entry which is preliminary data.</text>
</comment>
<keyword evidence="2" id="KW-1185">Reference proteome</keyword>
<organism evidence="1 2">
    <name type="scientific">Psychrobacillus insolitus</name>
    <dbReference type="NCBI Taxonomy" id="1461"/>
    <lineage>
        <taxon>Bacteria</taxon>
        <taxon>Bacillati</taxon>
        <taxon>Bacillota</taxon>
        <taxon>Bacilli</taxon>
        <taxon>Bacillales</taxon>
        <taxon>Bacillaceae</taxon>
        <taxon>Psychrobacillus</taxon>
    </lineage>
</organism>
<protein>
    <submittedName>
        <fullName evidence="1">Uncharacterized protein</fullName>
    </submittedName>
</protein>
<dbReference type="Proteomes" id="UP000248646">
    <property type="component" value="Unassembled WGS sequence"/>
</dbReference>
<reference evidence="1 2" key="1">
    <citation type="submission" date="2018-06" db="EMBL/GenBank/DDBJ databases">
        <title>Genomic Encyclopedia of Type Strains, Phase IV (KMG-IV): sequencing the most valuable type-strain genomes for metagenomic binning, comparative biology and taxonomic classification.</title>
        <authorList>
            <person name="Goeker M."/>
        </authorList>
    </citation>
    <scope>NUCLEOTIDE SEQUENCE [LARGE SCALE GENOMIC DNA]</scope>
    <source>
        <strain evidence="1 2">DSM 5</strain>
    </source>
</reference>
<evidence type="ECO:0000313" key="2">
    <source>
        <dbReference type="Proteomes" id="UP000248646"/>
    </source>
</evidence>
<gene>
    <name evidence="1" type="ORF">C7437_102226</name>
</gene>
<evidence type="ECO:0000313" key="1">
    <source>
        <dbReference type="EMBL" id="PZX05762.1"/>
    </source>
</evidence>